<reference evidence="1" key="3">
    <citation type="submission" date="2025-09" db="UniProtKB">
        <authorList>
            <consortium name="Ensembl"/>
        </authorList>
    </citation>
    <scope>IDENTIFICATION</scope>
</reference>
<reference evidence="1 2" key="1">
    <citation type="submission" date="2016-04" db="EMBL/GenBank/DDBJ databases">
        <title>Polished mammalian reference genomes with single-molecule sequencing and chromosome conformation capture applied to the Capra hircus genome.</title>
        <authorList>
            <person name="Bickhart D.M."/>
            <person name="Koren S."/>
            <person name="Rosen B."/>
            <person name="Hastie A."/>
            <person name="Liachko I."/>
            <person name="Sullivan S.T."/>
            <person name="Burton J."/>
            <person name="Sayre B.L."/>
            <person name="Huson H.J."/>
            <person name="Lee J."/>
            <person name="Lam E."/>
            <person name="Kelley C.M."/>
            <person name="Hutchison J.L."/>
            <person name="Zhou Y."/>
            <person name="Sun J."/>
            <person name="Crisa A."/>
            <person name="Schwartz J.C."/>
            <person name="Hammond J.A."/>
            <person name="Schroeder S.G."/>
            <person name="Liu G.E."/>
            <person name="Dunham M."/>
            <person name="Shendure J."/>
            <person name="Sonstegard T.S."/>
            <person name="Phillippy A.M."/>
            <person name="Van Tassell C.P."/>
            <person name="Smith T.P."/>
        </authorList>
    </citation>
    <scope>NUCLEOTIDE SEQUENCE [LARGE SCALE GENOMIC DNA]</scope>
</reference>
<name>A0A452EKZ8_CAPHI</name>
<sequence length="61" mass="6978">MPSSHLILYQGDDLQSCVLRFSDLDLKDTSLINPSSRLKAELDVITKKKYSFAKKKVNCFK</sequence>
<keyword evidence="2" id="KW-1185">Reference proteome</keyword>
<dbReference type="Bgee" id="ENSCHIG00000014307">
    <property type="expression patterns" value="Expressed in ovary and 7 other cell types or tissues"/>
</dbReference>
<dbReference type="EMBL" id="LWLT01000005">
    <property type="status" value="NOT_ANNOTATED_CDS"/>
    <property type="molecule type" value="Genomic_DNA"/>
</dbReference>
<dbReference type="Ensembl" id="ENSCHIT00000020389.1">
    <property type="protein sequence ID" value="ENSCHIP00000012599.1"/>
    <property type="gene ID" value="ENSCHIG00000014307.1"/>
</dbReference>
<protein>
    <submittedName>
        <fullName evidence="1">Uncharacterized protein</fullName>
    </submittedName>
</protein>
<dbReference type="Proteomes" id="UP000291000">
    <property type="component" value="Chromosome 5"/>
</dbReference>
<accession>A0A452EKZ8</accession>
<dbReference type="OMA" id="DDLQSCV"/>
<evidence type="ECO:0000313" key="1">
    <source>
        <dbReference type="Ensembl" id="ENSCHIP00000012599.1"/>
    </source>
</evidence>
<dbReference type="AlphaFoldDB" id="A0A452EKZ8"/>
<proteinExistence type="predicted"/>
<reference evidence="1" key="2">
    <citation type="submission" date="2025-08" db="UniProtKB">
        <authorList>
            <consortium name="Ensembl"/>
        </authorList>
    </citation>
    <scope>IDENTIFICATION</scope>
</reference>
<organism evidence="1 2">
    <name type="scientific">Capra hircus</name>
    <name type="common">Goat</name>
    <dbReference type="NCBI Taxonomy" id="9925"/>
    <lineage>
        <taxon>Eukaryota</taxon>
        <taxon>Metazoa</taxon>
        <taxon>Chordata</taxon>
        <taxon>Craniata</taxon>
        <taxon>Vertebrata</taxon>
        <taxon>Euteleostomi</taxon>
        <taxon>Mammalia</taxon>
        <taxon>Eutheria</taxon>
        <taxon>Laurasiatheria</taxon>
        <taxon>Artiodactyla</taxon>
        <taxon>Ruminantia</taxon>
        <taxon>Pecora</taxon>
        <taxon>Bovidae</taxon>
        <taxon>Caprinae</taxon>
        <taxon>Capra</taxon>
    </lineage>
</organism>
<evidence type="ECO:0000313" key="2">
    <source>
        <dbReference type="Proteomes" id="UP000291000"/>
    </source>
</evidence>